<organism evidence="2 3">
    <name type="scientific">Ceratobasidium theobromae</name>
    <dbReference type="NCBI Taxonomy" id="1582974"/>
    <lineage>
        <taxon>Eukaryota</taxon>
        <taxon>Fungi</taxon>
        <taxon>Dikarya</taxon>
        <taxon>Basidiomycota</taxon>
        <taxon>Agaricomycotina</taxon>
        <taxon>Agaricomycetes</taxon>
        <taxon>Cantharellales</taxon>
        <taxon>Ceratobasidiaceae</taxon>
        <taxon>Ceratobasidium</taxon>
    </lineage>
</organism>
<evidence type="ECO:0000313" key="2">
    <source>
        <dbReference type="EMBL" id="KAB5595282.1"/>
    </source>
</evidence>
<proteinExistence type="predicted"/>
<dbReference type="AlphaFoldDB" id="A0A5N5QU44"/>
<accession>A0A5N5QU44</accession>
<feature type="region of interest" description="Disordered" evidence="1">
    <location>
        <begin position="32"/>
        <end position="53"/>
    </location>
</feature>
<comment type="caution">
    <text evidence="2">The sequence shown here is derived from an EMBL/GenBank/DDBJ whole genome shotgun (WGS) entry which is preliminary data.</text>
</comment>
<feature type="compositionally biased region" description="Polar residues" evidence="1">
    <location>
        <begin position="32"/>
        <end position="46"/>
    </location>
</feature>
<keyword evidence="3" id="KW-1185">Reference proteome</keyword>
<dbReference type="Proteomes" id="UP000383932">
    <property type="component" value="Unassembled WGS sequence"/>
</dbReference>
<evidence type="ECO:0000313" key="3">
    <source>
        <dbReference type="Proteomes" id="UP000383932"/>
    </source>
</evidence>
<reference evidence="2 3" key="1">
    <citation type="journal article" date="2019" name="Fungal Biol. Biotechnol.">
        <title>Draft genome sequence of fastidious pathogen Ceratobasidium theobromae, which causes vascular-streak dieback in Theobroma cacao.</title>
        <authorList>
            <person name="Ali S.S."/>
            <person name="Asman A."/>
            <person name="Shao J."/>
            <person name="Firmansyah A.P."/>
            <person name="Susilo A.W."/>
            <person name="Rosmana A."/>
            <person name="McMahon P."/>
            <person name="Junaid M."/>
            <person name="Guest D."/>
            <person name="Kheng T.Y."/>
            <person name="Meinhardt L.W."/>
            <person name="Bailey B.A."/>
        </authorList>
    </citation>
    <scope>NUCLEOTIDE SEQUENCE [LARGE SCALE GENOMIC DNA]</scope>
    <source>
        <strain evidence="2 3">CT2</strain>
    </source>
</reference>
<sequence length="123" mass="13519">MYSARSRLFSNQQAKLAIKFAPLGVLEPSIGSANRSRSDAPSTTTVRAAVSEPPSREESVLVASPPKVIILAARRAAWSSWLFGIWRPASQIISDEDVLPGILTQFLINFAYTQLMYILPTKI</sequence>
<gene>
    <name evidence="2" type="ORF">CTheo_1360</name>
</gene>
<evidence type="ECO:0000256" key="1">
    <source>
        <dbReference type="SAM" id="MobiDB-lite"/>
    </source>
</evidence>
<name>A0A5N5QU44_9AGAM</name>
<protein>
    <submittedName>
        <fullName evidence="2">Uncharacterized protein</fullName>
    </submittedName>
</protein>
<dbReference type="EMBL" id="SSOP01000011">
    <property type="protein sequence ID" value="KAB5595282.1"/>
    <property type="molecule type" value="Genomic_DNA"/>
</dbReference>